<keyword evidence="3" id="KW-1185">Reference proteome</keyword>
<organism evidence="2 3">
    <name type="scientific">Periplaneta americana</name>
    <name type="common">American cockroach</name>
    <name type="synonym">Blatta americana</name>
    <dbReference type="NCBI Taxonomy" id="6978"/>
    <lineage>
        <taxon>Eukaryota</taxon>
        <taxon>Metazoa</taxon>
        <taxon>Ecdysozoa</taxon>
        <taxon>Arthropoda</taxon>
        <taxon>Hexapoda</taxon>
        <taxon>Insecta</taxon>
        <taxon>Pterygota</taxon>
        <taxon>Neoptera</taxon>
        <taxon>Polyneoptera</taxon>
        <taxon>Dictyoptera</taxon>
        <taxon>Blattodea</taxon>
        <taxon>Blattoidea</taxon>
        <taxon>Blattidae</taxon>
        <taxon>Blattinae</taxon>
        <taxon>Periplaneta</taxon>
    </lineage>
</organism>
<dbReference type="Proteomes" id="UP001148838">
    <property type="component" value="Unassembled WGS sequence"/>
</dbReference>
<sequence>MVNFSYWEHTGFHRYILDPTLPNSNVTDLQLQLSEEIYVDSPYKGDEMKMEWIAQEAGLCVCLNCMYSKSENEEAERFQVAEKNVLQLHHGLLSEVSTQKRSLGKDNNGWTSNGAIATLHMEFPMQRSHELHGVTDNHYVPLVFFLLQDQHEKSYTYAFNSIKQYVNPVVVYADFEKAIQNGISNIFPSAKLKVVGSILHNLGGGKFNP</sequence>
<comment type="caution">
    <text evidence="2">The sequence shown here is derived from an EMBL/GenBank/DDBJ whole genome shotgun (WGS) entry which is preliminary data.</text>
</comment>
<evidence type="ECO:0000313" key="3">
    <source>
        <dbReference type="Proteomes" id="UP001148838"/>
    </source>
</evidence>
<proteinExistence type="predicted"/>
<protein>
    <recommendedName>
        <fullName evidence="1">MULE transposase domain-containing protein</fullName>
    </recommendedName>
</protein>
<accession>A0ABQ8SUY1</accession>
<feature type="domain" description="MULE transposase" evidence="1">
    <location>
        <begin position="136"/>
        <end position="192"/>
    </location>
</feature>
<reference evidence="2 3" key="1">
    <citation type="journal article" date="2022" name="Allergy">
        <title>Genome assembly and annotation of Periplaneta americana reveal a comprehensive cockroach allergen profile.</title>
        <authorList>
            <person name="Wang L."/>
            <person name="Xiong Q."/>
            <person name="Saelim N."/>
            <person name="Wang L."/>
            <person name="Nong W."/>
            <person name="Wan A.T."/>
            <person name="Shi M."/>
            <person name="Liu X."/>
            <person name="Cao Q."/>
            <person name="Hui J.H.L."/>
            <person name="Sookrung N."/>
            <person name="Leung T.F."/>
            <person name="Tungtrongchitr A."/>
            <person name="Tsui S.K.W."/>
        </authorList>
    </citation>
    <scope>NUCLEOTIDE SEQUENCE [LARGE SCALE GENOMIC DNA]</scope>
    <source>
        <strain evidence="2">PWHHKU_190912</strain>
    </source>
</reference>
<evidence type="ECO:0000259" key="1">
    <source>
        <dbReference type="Pfam" id="PF10551"/>
    </source>
</evidence>
<dbReference type="EMBL" id="JAJSOF020000021">
    <property type="protein sequence ID" value="KAJ4437250.1"/>
    <property type="molecule type" value="Genomic_DNA"/>
</dbReference>
<dbReference type="Pfam" id="PF10551">
    <property type="entry name" value="MULE"/>
    <property type="match status" value="1"/>
</dbReference>
<name>A0ABQ8SUY1_PERAM</name>
<evidence type="ECO:0000313" key="2">
    <source>
        <dbReference type="EMBL" id="KAJ4437250.1"/>
    </source>
</evidence>
<dbReference type="InterPro" id="IPR018289">
    <property type="entry name" value="MULE_transposase_dom"/>
</dbReference>
<gene>
    <name evidence="2" type="ORF">ANN_17385</name>
</gene>